<reference evidence="1" key="1">
    <citation type="submission" date="2019-01" db="EMBL/GenBank/DDBJ databases">
        <authorList>
            <person name="Lista F."/>
            <person name="Anselmo A."/>
        </authorList>
    </citation>
    <scope>NUCLEOTIDE SEQUENCE</scope>
    <source>
        <strain evidence="1">22S</strain>
    </source>
</reference>
<name>A0A483EZ22_KLEPN</name>
<sequence>MQCLDLTFEVISNTNATANYTGGCSGERSDCCTRVCTRAGNDEQNSASNLDAWEKYLEVNAGVLQY</sequence>
<gene>
    <name evidence="1" type="ORF">ETE62_26620</name>
</gene>
<organism evidence="1">
    <name type="scientific">Klebsiella pneumoniae</name>
    <dbReference type="NCBI Taxonomy" id="573"/>
    <lineage>
        <taxon>Bacteria</taxon>
        <taxon>Pseudomonadati</taxon>
        <taxon>Pseudomonadota</taxon>
        <taxon>Gammaproteobacteria</taxon>
        <taxon>Enterobacterales</taxon>
        <taxon>Enterobacteriaceae</taxon>
        <taxon>Klebsiella/Raoultella group</taxon>
        <taxon>Klebsiella</taxon>
        <taxon>Klebsiella pneumoniae complex</taxon>
    </lineage>
</organism>
<dbReference type="EMBL" id="SDCA01000084">
    <property type="protein sequence ID" value="TCW88734.1"/>
    <property type="molecule type" value="Genomic_DNA"/>
</dbReference>
<evidence type="ECO:0000313" key="1">
    <source>
        <dbReference type="EMBL" id="TCW88734.1"/>
    </source>
</evidence>
<protein>
    <submittedName>
        <fullName evidence="1">Uncharacterized protein</fullName>
    </submittedName>
</protein>
<proteinExistence type="predicted"/>
<comment type="caution">
    <text evidence="1">The sequence shown here is derived from an EMBL/GenBank/DDBJ whole genome shotgun (WGS) entry which is preliminary data.</text>
</comment>
<dbReference type="AlphaFoldDB" id="A0A483EZ22"/>
<accession>A0A483EZ22</accession>